<dbReference type="Pfam" id="PF13454">
    <property type="entry name" value="NAD_binding_9"/>
    <property type="match status" value="1"/>
</dbReference>
<evidence type="ECO:0000259" key="1">
    <source>
        <dbReference type="Pfam" id="PF13454"/>
    </source>
</evidence>
<gene>
    <name evidence="2" type="ORF">SAMN02745249_01060</name>
</gene>
<dbReference type="OrthoDB" id="2211465at2"/>
<name>A0A1M4VZS2_9LACT</name>
<reference evidence="2 3" key="1">
    <citation type="submission" date="2016-11" db="EMBL/GenBank/DDBJ databases">
        <authorList>
            <person name="Jaros S."/>
            <person name="Januszkiewicz K."/>
            <person name="Wedrychowicz H."/>
        </authorList>
    </citation>
    <scope>NUCLEOTIDE SEQUENCE [LARGE SCALE GENOMIC DNA]</scope>
    <source>
        <strain evidence="2 3">DSM 15692</strain>
    </source>
</reference>
<dbReference type="EMBL" id="FQUF01000013">
    <property type="protein sequence ID" value="SHE74447.1"/>
    <property type="molecule type" value="Genomic_DNA"/>
</dbReference>
<keyword evidence="3" id="KW-1185">Reference proteome</keyword>
<dbReference type="AlphaFoldDB" id="A0A1M4VZS2"/>
<proteinExistence type="predicted"/>
<dbReference type="PANTHER" id="PTHR40254">
    <property type="entry name" value="BLR0577 PROTEIN"/>
    <property type="match status" value="1"/>
</dbReference>
<dbReference type="RefSeq" id="WP_073297437.1">
    <property type="nucleotide sequence ID" value="NZ_FQUF01000013.1"/>
</dbReference>
<dbReference type="SUPFAM" id="SSF51905">
    <property type="entry name" value="FAD/NAD(P)-binding domain"/>
    <property type="match status" value="1"/>
</dbReference>
<evidence type="ECO:0000313" key="2">
    <source>
        <dbReference type="EMBL" id="SHE74447.1"/>
    </source>
</evidence>
<dbReference type="PANTHER" id="PTHR40254:SF1">
    <property type="entry name" value="BLR0577 PROTEIN"/>
    <property type="match status" value="1"/>
</dbReference>
<organism evidence="2 3">
    <name type="scientific">Atopostipes suicloacalis DSM 15692</name>
    <dbReference type="NCBI Taxonomy" id="1121025"/>
    <lineage>
        <taxon>Bacteria</taxon>
        <taxon>Bacillati</taxon>
        <taxon>Bacillota</taxon>
        <taxon>Bacilli</taxon>
        <taxon>Lactobacillales</taxon>
        <taxon>Carnobacteriaceae</taxon>
        <taxon>Atopostipes</taxon>
    </lineage>
</organism>
<dbReference type="Gene3D" id="3.50.50.60">
    <property type="entry name" value="FAD/NAD(P)-binding domain"/>
    <property type="match status" value="1"/>
</dbReference>
<dbReference type="InterPro" id="IPR052189">
    <property type="entry name" value="L-asp_N-monooxygenase_NS-form"/>
</dbReference>
<accession>A0A1M4VZS2</accession>
<dbReference type="InterPro" id="IPR036188">
    <property type="entry name" value="FAD/NAD-bd_sf"/>
</dbReference>
<protein>
    <submittedName>
        <fullName evidence="2">Uncharacterized NAD(P)/FAD-binding protein YdhS</fullName>
    </submittedName>
</protein>
<feature type="domain" description="FAD-dependent urate hydroxylase HpyO/Asp monooxygenase CreE-like FAD/NAD(P)-binding" evidence="1">
    <location>
        <begin position="4"/>
        <end position="155"/>
    </location>
</feature>
<dbReference type="Proteomes" id="UP000184128">
    <property type="component" value="Unassembled WGS sequence"/>
</dbReference>
<evidence type="ECO:0000313" key="3">
    <source>
        <dbReference type="Proteomes" id="UP000184128"/>
    </source>
</evidence>
<sequence length="487" mass="55411">MKIAIVGFGISGAALLMSLKSSGKLDTDIQVDIFDPKDEPAVGLAYGKDDTHLLLNAFPTAMSINPEDKFEFSKWLTRHYPEYDAKVDLVPRTIFGEYAKERIIPVLEEENVTHYKKEIIDTLVVKENSATVYQLTDSDGKPHGSYNYLFLALGTPSYQDFYNLQGLKNYIHNPYPVVEKLNHINKETRVAIIGSGLTAFDLVNYLSHEKDLKYPMGIFTIIPYFNSLRVPPYQGPALEYSLDKNWIEKERHKNKGVIPLNRMVKVIGKDLKANHIDLAAIREKYDPTDLKGTYRTYFGQDHPELSKLQGYIALLSGNLGDLYMSLSRKDQARYHSDYAAIFSHYQVRLAPDAVSNMYQLMTQDQLFIEPDLMEIKKHENFMLKSASGKSYQADVVINASGFDFNTDQIGDDNPLLARLLDKGFLLDKDKRGLLVTWPESQVISQLYGQLDTCFYIGPWLSNTHYGNNNVKALVDKANEIVKNYIKI</sequence>
<dbReference type="InterPro" id="IPR038732">
    <property type="entry name" value="HpyO/CreE_NAD-binding"/>
</dbReference>
<dbReference type="STRING" id="1121025.SAMN02745249_01060"/>